<keyword evidence="7 10" id="KW-0503">Monooxygenase</keyword>
<dbReference type="FunFam" id="1.25.10.10:FF:000099">
    <property type="entry name" value="Deoxyhypusine hydroxylase"/>
    <property type="match status" value="2"/>
</dbReference>
<sequence length="305" mass="33432">MNIMASVNQISAVGEVLVDPGMDLTRRFRALFTLRNLGGAEAIEWISKAFSDESALLKHELAYCLGQMQDTHAIPVLTAVLKDTQQEPMVRHEAGEALGAIGDPVVLDLLKEYSQDPVIEVAETCQLAVRRLEWLQNGGEEGGATDKNPYSSVDPAPPAARKSVSELRAILLNESLPLFERYRAMFALRNLGTEESVLALGDGLQCSSALFRHEIGYVLGQMQHPASIPALRAALERPNENPMVRHEAAEALGSIGKDECVAVLQRYRGDGERVVKESCVVALDMLEYENSDQFQYADGLVRLQG</sequence>
<dbReference type="InterPro" id="IPR011989">
    <property type="entry name" value="ARM-like"/>
</dbReference>
<comment type="pathway">
    <text evidence="2 10">Protein modification; eIF5A hypusination.</text>
</comment>
<organism evidence="12 13">
    <name type="scientific">Myripristis murdjan</name>
    <name type="common">pinecone soldierfish</name>
    <dbReference type="NCBI Taxonomy" id="586833"/>
    <lineage>
        <taxon>Eukaryota</taxon>
        <taxon>Metazoa</taxon>
        <taxon>Chordata</taxon>
        <taxon>Craniata</taxon>
        <taxon>Vertebrata</taxon>
        <taxon>Euteleostomi</taxon>
        <taxon>Actinopterygii</taxon>
        <taxon>Neopterygii</taxon>
        <taxon>Teleostei</taxon>
        <taxon>Neoteleostei</taxon>
        <taxon>Acanthomorphata</taxon>
        <taxon>Holocentriformes</taxon>
        <taxon>Holocentridae</taxon>
        <taxon>Myripristis</taxon>
    </lineage>
</organism>
<gene>
    <name evidence="12" type="primary">dohh</name>
    <name evidence="10" type="synonym">DOHH</name>
</gene>
<dbReference type="OrthoDB" id="421002at2759"/>
<dbReference type="GeneTree" id="ENSGT00940000165304"/>
<feature type="binding site" evidence="10">
    <location>
        <position position="247"/>
    </location>
    <ligand>
        <name>Fe cation</name>
        <dbReference type="ChEBI" id="CHEBI:24875"/>
        <label>2</label>
    </ligand>
</feature>
<dbReference type="GO" id="GO:0046872">
    <property type="term" value="F:metal ion binding"/>
    <property type="evidence" value="ECO:0007669"/>
    <property type="project" value="UniProtKB-KW"/>
</dbReference>
<evidence type="ECO:0000256" key="9">
    <source>
        <dbReference type="ARBA" id="ARBA00045876"/>
    </source>
</evidence>
<dbReference type="InParanoid" id="A0A667X3I8"/>
<evidence type="ECO:0000256" key="10">
    <source>
        <dbReference type="HAMAP-Rule" id="MF_03101"/>
    </source>
</evidence>
<feature type="binding site" evidence="10">
    <location>
        <position position="93"/>
    </location>
    <ligand>
        <name>Fe cation</name>
        <dbReference type="ChEBI" id="CHEBI:24875"/>
        <label>1</label>
    </ligand>
</feature>
<dbReference type="InterPro" id="IPR027517">
    <property type="entry name" value="Deoxyhypusine_hydroxylase"/>
</dbReference>
<keyword evidence="8 10" id="KW-0386">Hypusine biosynthesis</keyword>
<keyword evidence="4" id="KW-0677">Repeat</keyword>
<dbReference type="FunCoup" id="A0A667X3I8">
    <property type="interactions" value="1461"/>
</dbReference>
<comment type="similarity">
    <text evidence="10">Belongs to the deoxyhypusine hydroxylase family.</text>
</comment>
<dbReference type="UniPathway" id="UPA00354"/>
<dbReference type="Proteomes" id="UP000472263">
    <property type="component" value="Chromosome 4"/>
</dbReference>
<keyword evidence="3 10" id="KW-0479">Metal-binding</keyword>
<evidence type="ECO:0000256" key="1">
    <source>
        <dbReference type="ARBA" id="ARBA00000068"/>
    </source>
</evidence>
<feature type="binding site" evidence="10">
    <location>
        <position position="60"/>
    </location>
    <ligand>
        <name>Fe cation</name>
        <dbReference type="ChEBI" id="CHEBI:24875"/>
        <label>1</label>
    </ligand>
</feature>
<feature type="binding site" evidence="10">
    <location>
        <position position="59"/>
    </location>
    <ligand>
        <name>Fe cation</name>
        <dbReference type="ChEBI" id="CHEBI:24875"/>
        <label>1</label>
    </ligand>
</feature>
<name>A0A667X3I8_9TELE</name>
<feature type="binding site" evidence="10">
    <location>
        <position position="213"/>
    </location>
    <ligand>
        <name>Fe cation</name>
        <dbReference type="ChEBI" id="CHEBI:24875"/>
        <label>2</label>
    </ligand>
</feature>
<dbReference type="PANTHER" id="PTHR12697">
    <property type="entry name" value="PBS LYASE HEAT-LIKE PROTEIN"/>
    <property type="match status" value="1"/>
</dbReference>
<dbReference type="PANTHER" id="PTHR12697:SF5">
    <property type="entry name" value="DEOXYHYPUSINE HYDROXYLASE"/>
    <property type="match status" value="1"/>
</dbReference>
<evidence type="ECO:0000256" key="2">
    <source>
        <dbReference type="ARBA" id="ARBA00005041"/>
    </source>
</evidence>
<dbReference type="EC" id="1.14.99.29" evidence="10"/>
<comment type="function">
    <text evidence="10">Catalyzes the hydroxylation of the N(6)-(4-aminobutyl)-L-lysine intermediate to form hypusine, an essential post-translational modification only found in mature eIF-5A factor.</text>
</comment>
<evidence type="ECO:0000256" key="3">
    <source>
        <dbReference type="ARBA" id="ARBA00022723"/>
    </source>
</evidence>
<dbReference type="Ensembl" id="ENSMMDT00005007254.1">
    <property type="protein sequence ID" value="ENSMMDP00005007069.1"/>
    <property type="gene ID" value="ENSMMDG00005003855.1"/>
</dbReference>
<evidence type="ECO:0000256" key="6">
    <source>
        <dbReference type="ARBA" id="ARBA00023004"/>
    </source>
</evidence>
<feature type="binding site" evidence="10">
    <location>
        <position position="246"/>
    </location>
    <ligand>
        <name>Fe cation</name>
        <dbReference type="ChEBI" id="CHEBI:24875"/>
        <label>2</label>
    </ligand>
</feature>
<dbReference type="GeneID" id="115358156"/>
<evidence type="ECO:0000256" key="4">
    <source>
        <dbReference type="ARBA" id="ARBA00022737"/>
    </source>
</evidence>
<dbReference type="GO" id="GO:0019135">
    <property type="term" value="F:deoxyhypusine monooxygenase activity"/>
    <property type="evidence" value="ECO:0007669"/>
    <property type="project" value="UniProtKB-UniRule"/>
</dbReference>
<feature type="repeat" description="HEAT" evidence="11">
    <location>
        <begin position="73"/>
        <end position="113"/>
    </location>
</feature>
<dbReference type="PROSITE" id="PS50077">
    <property type="entry name" value="HEAT_REPEAT"/>
    <property type="match status" value="1"/>
</dbReference>
<dbReference type="SMART" id="SM00567">
    <property type="entry name" value="EZ_HEAT"/>
    <property type="match status" value="6"/>
</dbReference>
<evidence type="ECO:0000256" key="8">
    <source>
        <dbReference type="ARBA" id="ARBA00023256"/>
    </source>
</evidence>
<dbReference type="Gene3D" id="1.25.10.10">
    <property type="entry name" value="Leucine-rich Repeat Variant"/>
    <property type="match status" value="2"/>
</dbReference>
<reference evidence="12" key="2">
    <citation type="submission" date="2025-08" db="UniProtKB">
        <authorList>
            <consortium name="Ensembl"/>
        </authorList>
    </citation>
    <scope>IDENTIFICATION</scope>
</reference>
<comment type="function">
    <text evidence="9">Catalyzes the hydroxylation of the N(6)-(4-aminobutyl)-L-lysine intermediate produced by deoxyhypusine synthase/DHPS on a critical lysine of the eukaryotic translation initiation factor 5A/eIF-5A. This is the second step of the post-translational modification of that lysine into an unusual amino acid residue named hypusine. Hypusination is unique to mature eIF-5A factor and is essential for its function.</text>
</comment>
<dbReference type="InterPro" id="IPR004155">
    <property type="entry name" value="PBS_lyase_HEAT"/>
</dbReference>
<dbReference type="Pfam" id="PF13646">
    <property type="entry name" value="HEAT_2"/>
    <property type="match status" value="2"/>
</dbReference>
<feature type="binding site" evidence="10">
    <location>
        <position position="92"/>
    </location>
    <ligand>
        <name>Fe cation</name>
        <dbReference type="ChEBI" id="CHEBI:24875"/>
        <label>1</label>
    </ligand>
</feature>
<reference evidence="12" key="1">
    <citation type="submission" date="2019-06" db="EMBL/GenBank/DDBJ databases">
        <authorList>
            <consortium name="Wellcome Sanger Institute Data Sharing"/>
        </authorList>
    </citation>
    <scope>NUCLEOTIDE SEQUENCE [LARGE SCALE GENOMIC DNA]</scope>
</reference>
<comment type="cofactor">
    <cofactor evidence="10">
        <name>Fe(2+)</name>
        <dbReference type="ChEBI" id="CHEBI:29033"/>
    </cofactor>
    <text evidence="10">Binds 2 Fe(2+) ions per subunit.</text>
</comment>
<protein>
    <recommendedName>
        <fullName evidence="10">Deoxyhypusine hydroxylase</fullName>
        <shortName evidence="10">DOHH</shortName>
        <ecNumber evidence="10">1.14.99.29</ecNumber>
    </recommendedName>
    <alternativeName>
        <fullName evidence="10">Deoxyhypusine dioxygenase</fullName>
    </alternativeName>
    <alternativeName>
        <fullName evidence="10">Deoxyhypusine monooxygenase</fullName>
    </alternativeName>
</protein>
<comment type="catalytic activity">
    <reaction evidence="1 10">
        <text>[eIF5A protein]-deoxyhypusine + AH2 + O2 = [eIF5A protein]-hypusine + A + H2O</text>
        <dbReference type="Rhea" id="RHEA:14101"/>
        <dbReference type="Rhea" id="RHEA-COMP:10144"/>
        <dbReference type="Rhea" id="RHEA-COMP:12592"/>
        <dbReference type="ChEBI" id="CHEBI:13193"/>
        <dbReference type="ChEBI" id="CHEBI:15377"/>
        <dbReference type="ChEBI" id="CHEBI:15379"/>
        <dbReference type="ChEBI" id="CHEBI:17499"/>
        <dbReference type="ChEBI" id="CHEBI:82657"/>
        <dbReference type="ChEBI" id="CHEBI:91175"/>
        <dbReference type="EC" id="1.14.99.29"/>
    </reaction>
</comment>
<dbReference type="AlphaFoldDB" id="A0A667X3I8"/>
<accession>A0A667X3I8</accession>
<evidence type="ECO:0000313" key="13">
    <source>
        <dbReference type="Proteomes" id="UP000472263"/>
    </source>
</evidence>
<reference evidence="12" key="3">
    <citation type="submission" date="2025-09" db="UniProtKB">
        <authorList>
            <consortium name="Ensembl"/>
        </authorList>
    </citation>
    <scope>IDENTIFICATION</scope>
</reference>
<dbReference type="InterPro" id="IPR016024">
    <property type="entry name" value="ARM-type_fold"/>
</dbReference>
<dbReference type="CTD" id="83475"/>
<dbReference type="HAMAP" id="MF_03101">
    <property type="entry name" value="Deoxyhypusine_hydroxylase"/>
    <property type="match status" value="1"/>
</dbReference>
<evidence type="ECO:0000313" key="12">
    <source>
        <dbReference type="Ensembl" id="ENSMMDP00005007069.1"/>
    </source>
</evidence>
<evidence type="ECO:0000256" key="5">
    <source>
        <dbReference type="ARBA" id="ARBA00023002"/>
    </source>
</evidence>
<evidence type="ECO:0000256" key="7">
    <source>
        <dbReference type="ARBA" id="ARBA00023033"/>
    </source>
</evidence>
<dbReference type="InterPro" id="IPR021133">
    <property type="entry name" value="HEAT_type_2"/>
</dbReference>
<dbReference type="SUPFAM" id="SSF48371">
    <property type="entry name" value="ARM repeat"/>
    <property type="match status" value="1"/>
</dbReference>
<keyword evidence="6 10" id="KW-0408">Iron</keyword>
<dbReference type="RefSeq" id="XP_029905865.1">
    <property type="nucleotide sequence ID" value="XM_030050005.1"/>
</dbReference>
<keyword evidence="5 10" id="KW-0560">Oxidoreductase</keyword>
<proteinExistence type="inferred from homology"/>
<feature type="binding site" evidence="10">
    <location>
        <position position="214"/>
    </location>
    <ligand>
        <name>Fe cation</name>
        <dbReference type="ChEBI" id="CHEBI:24875"/>
        <label>2</label>
    </ligand>
</feature>
<evidence type="ECO:0000256" key="11">
    <source>
        <dbReference type="PROSITE-ProRule" id="PRU00103"/>
    </source>
</evidence>
<keyword evidence="13" id="KW-1185">Reference proteome</keyword>